<comment type="caution">
    <text evidence="1">The sequence shown here is derived from an EMBL/GenBank/DDBJ whole genome shotgun (WGS) entry which is preliminary data.</text>
</comment>
<dbReference type="RefSeq" id="WP_129610947.1">
    <property type="nucleotide sequence ID" value="NZ_UWOC01000181.1"/>
</dbReference>
<dbReference type="Proteomes" id="UP000289200">
    <property type="component" value="Unassembled WGS sequence"/>
</dbReference>
<sequence length="184" mass="18847">MSASRIAPTSAAGRRLATAAYALTVAGLLLVAADSVAGILDRMRTVAVISDLLDRLEARRPTTPGTDIAATAAGDPFLEGTTIAMAGAALLQRVTSAVARAGGTVQSSQVELPGAGSAQGLVSLTASCEMPERMLQAFLYDLEAGMPFLFIDQLVVQAPQTAGGPEHAPTRVLLSVTGRWRGAS</sequence>
<keyword evidence="2" id="KW-1185">Reference proteome</keyword>
<name>A0A447CZ33_9BRAD</name>
<dbReference type="InterPro" id="IPR034756">
    <property type="entry name" value="T2SSM_b"/>
</dbReference>
<dbReference type="AlphaFoldDB" id="A0A447CZ33"/>
<protein>
    <recommendedName>
        <fullName evidence="3">General secretion pathway protein GspM</fullName>
    </recommendedName>
</protein>
<reference evidence="2" key="1">
    <citation type="submission" date="2018-10" db="EMBL/GenBank/DDBJ databases">
        <authorList>
            <person name="Peiro R."/>
            <person name="Begona"/>
            <person name="Cbmso G."/>
            <person name="Lopez M."/>
            <person name="Gonzalez S."/>
            <person name="Sacristan E."/>
            <person name="Castillo E."/>
        </authorList>
    </citation>
    <scope>NUCLEOTIDE SEQUENCE [LARGE SCALE GENOMIC DNA]</scope>
</reference>
<dbReference type="EMBL" id="UWOC01000181">
    <property type="protein sequence ID" value="VCU10508.1"/>
    <property type="molecule type" value="Genomic_DNA"/>
</dbReference>
<dbReference type="OrthoDB" id="8228433at2"/>
<proteinExistence type="predicted"/>
<accession>A0A447CZ33</accession>
<dbReference type="Pfam" id="PF10741">
    <property type="entry name" value="T2SSM_b"/>
    <property type="match status" value="1"/>
</dbReference>
<evidence type="ECO:0000313" key="1">
    <source>
        <dbReference type="EMBL" id="VCU10508.1"/>
    </source>
</evidence>
<gene>
    <name evidence="1" type="ORF">RHODGE_RHODGE_04107</name>
</gene>
<evidence type="ECO:0000313" key="2">
    <source>
        <dbReference type="Proteomes" id="UP000289200"/>
    </source>
</evidence>
<evidence type="ECO:0008006" key="3">
    <source>
        <dbReference type="Google" id="ProtNLM"/>
    </source>
</evidence>
<dbReference type="NCBIfam" id="NF040576">
    <property type="entry name" value="T2SS_GspM_XpsM"/>
    <property type="match status" value="1"/>
</dbReference>
<organism evidence="1 2">
    <name type="scientific">Rhodoplanes serenus</name>
    <dbReference type="NCBI Taxonomy" id="200615"/>
    <lineage>
        <taxon>Bacteria</taxon>
        <taxon>Pseudomonadati</taxon>
        <taxon>Pseudomonadota</taxon>
        <taxon>Alphaproteobacteria</taxon>
        <taxon>Hyphomicrobiales</taxon>
        <taxon>Nitrobacteraceae</taxon>
        <taxon>Rhodoplanes</taxon>
    </lineage>
</organism>